<evidence type="ECO:0000313" key="2">
    <source>
        <dbReference type="Proteomes" id="UP000198642"/>
    </source>
</evidence>
<sequence length="147" mass="17326">MQAINRELTNIQLKRHQLIFLVTEQFKKDIKCVSESLEVPYVNVNYELSEVLKDLPLKKRPRQVSEFLTKIVRNKNADTLVIDNIEILFDPQLQQNPVLLLENISRNVTLIVGWKGHYSGRKLVYSEPEYYDYFTHENTEGIIINYT</sequence>
<organism evidence="1 2">
    <name type="scientific">Lentibacillus halodurans</name>
    <dbReference type="NCBI Taxonomy" id="237679"/>
    <lineage>
        <taxon>Bacteria</taxon>
        <taxon>Bacillati</taxon>
        <taxon>Bacillota</taxon>
        <taxon>Bacilli</taxon>
        <taxon>Bacillales</taxon>
        <taxon>Bacillaceae</taxon>
        <taxon>Lentibacillus</taxon>
    </lineage>
</organism>
<dbReference type="EMBL" id="FOJW01000002">
    <property type="protein sequence ID" value="SFA83174.1"/>
    <property type="molecule type" value="Genomic_DNA"/>
</dbReference>
<dbReference type="NCBIfam" id="NF033453">
    <property type="entry name" value="BREX_3_BrxF"/>
    <property type="match status" value="1"/>
</dbReference>
<dbReference type="Proteomes" id="UP000198642">
    <property type="component" value="Unassembled WGS sequence"/>
</dbReference>
<reference evidence="1 2" key="1">
    <citation type="submission" date="2016-10" db="EMBL/GenBank/DDBJ databases">
        <authorList>
            <person name="de Groot N.N."/>
        </authorList>
    </citation>
    <scope>NUCLEOTIDE SEQUENCE [LARGE SCALE GENOMIC DNA]</scope>
    <source>
        <strain evidence="1 2">CGMCC 1.3702</strain>
    </source>
</reference>
<dbReference type="InterPro" id="IPR048067">
    <property type="entry name" value="BREX_3_BrxF"/>
</dbReference>
<dbReference type="AlphaFoldDB" id="A0A1I0W3P5"/>
<evidence type="ECO:0008006" key="3">
    <source>
        <dbReference type="Google" id="ProtNLM"/>
    </source>
</evidence>
<gene>
    <name evidence="1" type="ORF">SAMN04488072_102181</name>
</gene>
<protein>
    <recommendedName>
        <fullName evidence="3">BREX-3 system P-loop-containing protein BrxF</fullName>
    </recommendedName>
</protein>
<evidence type="ECO:0000313" key="1">
    <source>
        <dbReference type="EMBL" id="SFA83174.1"/>
    </source>
</evidence>
<name>A0A1I0W3P5_9BACI</name>
<dbReference type="STRING" id="237679.SAMN04488072_102181"/>
<keyword evidence="2" id="KW-1185">Reference proteome</keyword>
<proteinExistence type="predicted"/>
<accession>A0A1I0W3P5</accession>